<name>A0A8X6LCM4_TRICU</name>
<organism evidence="3 4">
    <name type="scientific">Trichonephila clavata</name>
    <name type="common">Joro spider</name>
    <name type="synonym">Nephila clavata</name>
    <dbReference type="NCBI Taxonomy" id="2740835"/>
    <lineage>
        <taxon>Eukaryota</taxon>
        <taxon>Metazoa</taxon>
        <taxon>Ecdysozoa</taxon>
        <taxon>Arthropoda</taxon>
        <taxon>Chelicerata</taxon>
        <taxon>Arachnida</taxon>
        <taxon>Araneae</taxon>
        <taxon>Araneomorphae</taxon>
        <taxon>Entelegynae</taxon>
        <taxon>Araneoidea</taxon>
        <taxon>Nephilidae</taxon>
        <taxon>Trichonephila</taxon>
    </lineage>
</organism>
<evidence type="ECO:0000259" key="2">
    <source>
        <dbReference type="Pfam" id="PF16727"/>
    </source>
</evidence>
<gene>
    <name evidence="3" type="primary">NCL1_45024</name>
    <name evidence="3" type="ORF">TNCT_576591</name>
</gene>
<comment type="caution">
    <text evidence="3">The sequence shown here is derived from an EMBL/GenBank/DDBJ whole genome shotgun (WGS) entry which is preliminary data.</text>
</comment>
<dbReference type="Gene3D" id="1.20.58.1280">
    <property type="entry name" value="DNA repair protein Rev1, C-terminal domain"/>
    <property type="match status" value="1"/>
</dbReference>
<evidence type="ECO:0000313" key="3">
    <source>
        <dbReference type="EMBL" id="GFR04825.1"/>
    </source>
</evidence>
<dbReference type="OrthoDB" id="6435876at2759"/>
<dbReference type="InterPro" id="IPR031991">
    <property type="entry name" value="Rev1_C"/>
</dbReference>
<feature type="region of interest" description="Disordered" evidence="1">
    <location>
        <begin position="16"/>
        <end position="48"/>
    </location>
</feature>
<reference evidence="3" key="1">
    <citation type="submission" date="2020-07" db="EMBL/GenBank/DDBJ databases">
        <title>Multicomponent nature underlies the extraordinary mechanical properties of spider dragline silk.</title>
        <authorList>
            <person name="Kono N."/>
            <person name="Nakamura H."/>
            <person name="Mori M."/>
            <person name="Yoshida Y."/>
            <person name="Ohtoshi R."/>
            <person name="Malay A.D."/>
            <person name="Moran D.A.P."/>
            <person name="Tomita M."/>
            <person name="Numata K."/>
            <person name="Arakawa K."/>
        </authorList>
    </citation>
    <scope>NUCLEOTIDE SEQUENCE</scope>
</reference>
<sequence>MEVLASYAGLCKKDSTTTYTAQQTSSFSSTSKQNPSSSISLPSKQVPSTAAIPSISRQVQQSKKSDIELNKTRSTKIMTSNKPSTPLATIHNLEEVLSCYSLPEDMKIEVLKKYAPSTSDESSIKMEPNLGGAVKLDDIRNILKEWIRSTEEPLEEDVNELKNFLIELIDTNVPKVEILMKFLYRMAQKRNEKWKDVYSTILSSVEEKIKLKR</sequence>
<evidence type="ECO:0000313" key="4">
    <source>
        <dbReference type="Proteomes" id="UP000887116"/>
    </source>
</evidence>
<dbReference type="Proteomes" id="UP000887116">
    <property type="component" value="Unassembled WGS sequence"/>
</dbReference>
<feature type="domain" description="DNA repair protein Rev1 C-terminal" evidence="2">
    <location>
        <begin position="138"/>
        <end position="210"/>
    </location>
</feature>
<dbReference type="InterPro" id="IPR038401">
    <property type="entry name" value="Rev1_C_sf"/>
</dbReference>
<protein>
    <submittedName>
        <fullName evidence="3">DNA repair protein REV1</fullName>
    </submittedName>
</protein>
<dbReference type="EMBL" id="BMAO01005930">
    <property type="protein sequence ID" value="GFR04825.1"/>
    <property type="molecule type" value="Genomic_DNA"/>
</dbReference>
<evidence type="ECO:0000256" key="1">
    <source>
        <dbReference type="SAM" id="MobiDB-lite"/>
    </source>
</evidence>
<dbReference type="AlphaFoldDB" id="A0A8X6LCM4"/>
<dbReference type="Pfam" id="PF16727">
    <property type="entry name" value="REV1_C"/>
    <property type="match status" value="1"/>
</dbReference>
<feature type="compositionally biased region" description="Low complexity" evidence="1">
    <location>
        <begin position="16"/>
        <end position="40"/>
    </location>
</feature>
<proteinExistence type="predicted"/>
<keyword evidence="4" id="KW-1185">Reference proteome</keyword>
<accession>A0A8X6LCM4</accession>